<reference evidence="2" key="2">
    <citation type="journal article" date="2015" name="Fish Shellfish Immunol.">
        <title>Early steps in the European eel (Anguilla anguilla)-Vibrio vulnificus interaction in the gills: Role of the RtxA13 toxin.</title>
        <authorList>
            <person name="Callol A."/>
            <person name="Pajuelo D."/>
            <person name="Ebbesson L."/>
            <person name="Teles M."/>
            <person name="MacKenzie S."/>
            <person name="Amaro C."/>
        </authorList>
    </citation>
    <scope>NUCLEOTIDE SEQUENCE</scope>
</reference>
<organism evidence="2">
    <name type="scientific">Anguilla anguilla</name>
    <name type="common">European freshwater eel</name>
    <name type="synonym">Muraena anguilla</name>
    <dbReference type="NCBI Taxonomy" id="7936"/>
    <lineage>
        <taxon>Eukaryota</taxon>
        <taxon>Metazoa</taxon>
        <taxon>Chordata</taxon>
        <taxon>Craniata</taxon>
        <taxon>Vertebrata</taxon>
        <taxon>Euteleostomi</taxon>
        <taxon>Actinopterygii</taxon>
        <taxon>Neopterygii</taxon>
        <taxon>Teleostei</taxon>
        <taxon>Anguilliformes</taxon>
        <taxon>Anguillidae</taxon>
        <taxon>Anguilla</taxon>
    </lineage>
</organism>
<dbReference type="AlphaFoldDB" id="A0A0E9UX33"/>
<dbReference type="EMBL" id="GBXM01038138">
    <property type="protein sequence ID" value="JAH70439.1"/>
    <property type="molecule type" value="Transcribed_RNA"/>
</dbReference>
<keyword evidence="1" id="KW-0812">Transmembrane</keyword>
<evidence type="ECO:0000256" key="1">
    <source>
        <dbReference type="SAM" id="Phobius"/>
    </source>
</evidence>
<keyword evidence="1" id="KW-1133">Transmembrane helix</keyword>
<keyword evidence="1" id="KW-0472">Membrane</keyword>
<name>A0A0E9UX33_ANGAN</name>
<proteinExistence type="predicted"/>
<accession>A0A0E9UX33</accession>
<sequence>MSLDLPQTEGAAGSWSLLRYGVYILGPSLFWVHVQMKCFLLFFKSVQFVQEPISLPMTGIWELFIFLGLKPYQANWRDGKLL</sequence>
<evidence type="ECO:0000313" key="2">
    <source>
        <dbReference type="EMBL" id="JAH70439.1"/>
    </source>
</evidence>
<reference evidence="2" key="1">
    <citation type="submission" date="2014-11" db="EMBL/GenBank/DDBJ databases">
        <authorList>
            <person name="Amaro Gonzalez C."/>
        </authorList>
    </citation>
    <scope>NUCLEOTIDE SEQUENCE</scope>
</reference>
<feature type="transmembrane region" description="Helical" evidence="1">
    <location>
        <begin position="20"/>
        <end position="43"/>
    </location>
</feature>
<protein>
    <submittedName>
        <fullName evidence="2">Uncharacterized protein</fullName>
    </submittedName>
</protein>